<evidence type="ECO:0008006" key="3">
    <source>
        <dbReference type="Google" id="ProtNLM"/>
    </source>
</evidence>
<feature type="chain" id="PRO_5026114435" description="Fimbrial protein" evidence="1">
    <location>
        <begin position="34"/>
        <end position="229"/>
    </location>
</feature>
<gene>
    <name evidence="2" type="ORF">EKX87_23365</name>
</gene>
<evidence type="ECO:0000256" key="1">
    <source>
        <dbReference type="SAM" id="SignalP"/>
    </source>
</evidence>
<sequence length="229" mass="24434">MSPITEGVKRMRATLFTACQVVALMLLSPGVLAVGPDHKDISVPFELKATYRNITCLPGLRDSVNGITGGATTIDFGTFSPSDKTDKTVSVALTLDCSQTDLPDTVKTVFEVVAPASVGEGTVNTLYPVCELQAPQPQKNLYYEWKWGSDISKSVKSSPVSPARQGLNPGDPVDLTDTSAGYVYEVVHDGGNNVKTLSFPLDITRKVKNAGELKAGDYTAGVKVTISYE</sequence>
<keyword evidence="1" id="KW-0732">Signal</keyword>
<comment type="caution">
    <text evidence="2">The sequence shown here is derived from an EMBL/GenBank/DDBJ whole genome shotgun (WGS) entry which is preliminary data.</text>
</comment>
<name>A0A5T3RIC1_SALER</name>
<accession>A0A5T3RIC1</accession>
<reference evidence="2" key="1">
    <citation type="submission" date="2018-12" db="EMBL/GenBank/DDBJ databases">
        <authorList>
            <consortium name="PulseNet: The National Subtyping Network for Foodborne Disease Surveillance"/>
            <person name="Tarr C.L."/>
            <person name="Trees E."/>
            <person name="Katz L.S."/>
            <person name="Carleton-Romer H.A."/>
            <person name="Stroika S."/>
            <person name="Kucerova Z."/>
            <person name="Roache K.F."/>
            <person name="Sabol A.L."/>
            <person name="Besser J."/>
            <person name="Gerner-Smidt P."/>
        </authorList>
    </citation>
    <scope>NUCLEOTIDE SEQUENCE</scope>
    <source>
        <strain evidence="2">PNUSAS064340</strain>
    </source>
</reference>
<organism evidence="2">
    <name type="scientific">Salmonella enterica</name>
    <name type="common">Salmonella choleraesuis</name>
    <dbReference type="NCBI Taxonomy" id="28901"/>
    <lineage>
        <taxon>Bacteria</taxon>
        <taxon>Pseudomonadati</taxon>
        <taxon>Pseudomonadota</taxon>
        <taxon>Gammaproteobacteria</taxon>
        <taxon>Enterobacterales</taxon>
        <taxon>Enterobacteriaceae</taxon>
        <taxon>Salmonella</taxon>
    </lineage>
</organism>
<dbReference type="AlphaFoldDB" id="A0A5T3RIC1"/>
<dbReference type="EMBL" id="AACZBH010000091">
    <property type="protein sequence ID" value="EAN7518182.1"/>
    <property type="molecule type" value="Genomic_DNA"/>
</dbReference>
<feature type="signal peptide" evidence="1">
    <location>
        <begin position="1"/>
        <end position="33"/>
    </location>
</feature>
<proteinExistence type="predicted"/>
<evidence type="ECO:0000313" key="2">
    <source>
        <dbReference type="EMBL" id="EAN7518182.1"/>
    </source>
</evidence>
<protein>
    <recommendedName>
        <fullName evidence="3">Fimbrial protein</fullName>
    </recommendedName>
</protein>